<evidence type="ECO:0000313" key="3">
    <source>
        <dbReference type="EMBL" id="EKX46292.1"/>
    </source>
</evidence>
<name>L1JDE2_GUITC</name>
<dbReference type="AlphaFoldDB" id="L1JDE2"/>
<sequence length="243" mass="27460">MTGLLQFSLFISLFCSAFSFSVSPSTLNSPRLEASAVKSMFCEKVASRHGSSRASGVCVQHMKPERLKEEVAGFVTSGEMNIEDLLRETDSDLKISETDLKKLRALRLQREAQDAINEAKAARHRADIMKQKLPKEDRPFSNGLSDRLSPLSMQMHQQSFEYLSKCPIRELRQLLVQAALEETRCVLFQKIASIEPRDLLELVGNGLKRLKEFLLSITTELESSHCMYHDIHWLSTISVSEIG</sequence>
<accession>L1JDE2</accession>
<dbReference type="EnsemblProtists" id="EKX46292">
    <property type="protein sequence ID" value="EKX46292"/>
    <property type="gene ID" value="GUITHDRAFT_138388"/>
</dbReference>
<reference evidence="3 5" key="1">
    <citation type="journal article" date="2012" name="Nature">
        <title>Algal genomes reveal evolutionary mosaicism and the fate of nucleomorphs.</title>
        <authorList>
            <consortium name="DOE Joint Genome Institute"/>
            <person name="Curtis B.A."/>
            <person name="Tanifuji G."/>
            <person name="Burki F."/>
            <person name="Gruber A."/>
            <person name="Irimia M."/>
            <person name="Maruyama S."/>
            <person name="Arias M.C."/>
            <person name="Ball S.G."/>
            <person name="Gile G.H."/>
            <person name="Hirakawa Y."/>
            <person name="Hopkins J.F."/>
            <person name="Kuo A."/>
            <person name="Rensing S.A."/>
            <person name="Schmutz J."/>
            <person name="Symeonidi A."/>
            <person name="Elias M."/>
            <person name="Eveleigh R.J."/>
            <person name="Herman E.K."/>
            <person name="Klute M.J."/>
            <person name="Nakayama T."/>
            <person name="Obornik M."/>
            <person name="Reyes-Prieto A."/>
            <person name="Armbrust E.V."/>
            <person name="Aves S.J."/>
            <person name="Beiko R.G."/>
            <person name="Coutinho P."/>
            <person name="Dacks J.B."/>
            <person name="Durnford D.G."/>
            <person name="Fast N.M."/>
            <person name="Green B.R."/>
            <person name="Grisdale C.J."/>
            <person name="Hempel F."/>
            <person name="Henrissat B."/>
            <person name="Hoppner M.P."/>
            <person name="Ishida K."/>
            <person name="Kim E."/>
            <person name="Koreny L."/>
            <person name="Kroth P.G."/>
            <person name="Liu Y."/>
            <person name="Malik S.B."/>
            <person name="Maier U.G."/>
            <person name="McRose D."/>
            <person name="Mock T."/>
            <person name="Neilson J.A."/>
            <person name="Onodera N.T."/>
            <person name="Poole A.M."/>
            <person name="Pritham E.J."/>
            <person name="Richards T.A."/>
            <person name="Rocap G."/>
            <person name="Roy S.W."/>
            <person name="Sarai C."/>
            <person name="Schaack S."/>
            <person name="Shirato S."/>
            <person name="Slamovits C.H."/>
            <person name="Spencer D.F."/>
            <person name="Suzuki S."/>
            <person name="Worden A.Z."/>
            <person name="Zauner S."/>
            <person name="Barry K."/>
            <person name="Bell C."/>
            <person name="Bharti A.K."/>
            <person name="Crow J.A."/>
            <person name="Grimwood J."/>
            <person name="Kramer R."/>
            <person name="Lindquist E."/>
            <person name="Lucas S."/>
            <person name="Salamov A."/>
            <person name="McFadden G.I."/>
            <person name="Lane C.E."/>
            <person name="Keeling P.J."/>
            <person name="Gray M.W."/>
            <person name="Grigoriev I.V."/>
            <person name="Archibald J.M."/>
        </authorList>
    </citation>
    <scope>NUCLEOTIDE SEQUENCE</scope>
    <source>
        <strain evidence="3 5">CCMP2712</strain>
    </source>
</reference>
<dbReference type="EMBL" id="JH992995">
    <property type="protein sequence ID" value="EKX46292.1"/>
    <property type="molecule type" value="Genomic_DNA"/>
</dbReference>
<evidence type="ECO:0000256" key="2">
    <source>
        <dbReference type="SAM" id="SignalP"/>
    </source>
</evidence>
<evidence type="ECO:0000256" key="1">
    <source>
        <dbReference type="SAM" id="Coils"/>
    </source>
</evidence>
<proteinExistence type="predicted"/>
<dbReference type="RefSeq" id="XP_005833272.1">
    <property type="nucleotide sequence ID" value="XM_005833215.1"/>
</dbReference>
<evidence type="ECO:0000313" key="5">
    <source>
        <dbReference type="Proteomes" id="UP000011087"/>
    </source>
</evidence>
<dbReference type="KEGG" id="gtt:GUITHDRAFT_138388"/>
<keyword evidence="5" id="KW-1185">Reference proteome</keyword>
<dbReference type="PaxDb" id="55529-EKX46292"/>
<reference evidence="4" key="3">
    <citation type="submission" date="2015-06" db="UniProtKB">
        <authorList>
            <consortium name="EnsemblProtists"/>
        </authorList>
    </citation>
    <scope>IDENTIFICATION</scope>
</reference>
<organism evidence="3">
    <name type="scientific">Guillardia theta (strain CCMP2712)</name>
    <name type="common">Cryptophyte</name>
    <dbReference type="NCBI Taxonomy" id="905079"/>
    <lineage>
        <taxon>Eukaryota</taxon>
        <taxon>Cryptophyceae</taxon>
        <taxon>Pyrenomonadales</taxon>
        <taxon>Geminigeraceae</taxon>
        <taxon>Guillardia</taxon>
    </lineage>
</organism>
<feature type="coiled-coil region" evidence="1">
    <location>
        <begin position="105"/>
        <end position="132"/>
    </location>
</feature>
<keyword evidence="1" id="KW-0175">Coiled coil</keyword>
<dbReference type="HOGENOM" id="CLU_1144392_0_0_1"/>
<feature type="chain" id="PRO_5008771204" evidence="2">
    <location>
        <begin position="20"/>
        <end position="243"/>
    </location>
</feature>
<feature type="signal peptide" evidence="2">
    <location>
        <begin position="1"/>
        <end position="19"/>
    </location>
</feature>
<dbReference type="GeneID" id="17302949"/>
<protein>
    <submittedName>
        <fullName evidence="3 4">Uncharacterized protein</fullName>
    </submittedName>
</protein>
<reference evidence="5" key="2">
    <citation type="submission" date="2012-11" db="EMBL/GenBank/DDBJ databases">
        <authorList>
            <person name="Kuo A."/>
            <person name="Curtis B.A."/>
            <person name="Tanifuji G."/>
            <person name="Burki F."/>
            <person name="Gruber A."/>
            <person name="Irimia M."/>
            <person name="Maruyama S."/>
            <person name="Arias M.C."/>
            <person name="Ball S.G."/>
            <person name="Gile G.H."/>
            <person name="Hirakawa Y."/>
            <person name="Hopkins J.F."/>
            <person name="Rensing S.A."/>
            <person name="Schmutz J."/>
            <person name="Symeonidi A."/>
            <person name="Elias M."/>
            <person name="Eveleigh R.J."/>
            <person name="Herman E.K."/>
            <person name="Klute M.J."/>
            <person name="Nakayama T."/>
            <person name="Obornik M."/>
            <person name="Reyes-Prieto A."/>
            <person name="Armbrust E.V."/>
            <person name="Aves S.J."/>
            <person name="Beiko R.G."/>
            <person name="Coutinho P."/>
            <person name="Dacks J.B."/>
            <person name="Durnford D.G."/>
            <person name="Fast N.M."/>
            <person name="Green B.R."/>
            <person name="Grisdale C."/>
            <person name="Hempe F."/>
            <person name="Henrissat B."/>
            <person name="Hoppner M.P."/>
            <person name="Ishida K.-I."/>
            <person name="Kim E."/>
            <person name="Koreny L."/>
            <person name="Kroth P.G."/>
            <person name="Liu Y."/>
            <person name="Malik S.-B."/>
            <person name="Maier U.G."/>
            <person name="McRose D."/>
            <person name="Mock T."/>
            <person name="Neilson J.A."/>
            <person name="Onodera N.T."/>
            <person name="Poole A.M."/>
            <person name="Pritham E.J."/>
            <person name="Richards T.A."/>
            <person name="Rocap G."/>
            <person name="Roy S.W."/>
            <person name="Sarai C."/>
            <person name="Schaack S."/>
            <person name="Shirato S."/>
            <person name="Slamovits C.H."/>
            <person name="Spencer D.F."/>
            <person name="Suzuki S."/>
            <person name="Worden A.Z."/>
            <person name="Zauner S."/>
            <person name="Barry K."/>
            <person name="Bell C."/>
            <person name="Bharti A.K."/>
            <person name="Crow J.A."/>
            <person name="Grimwood J."/>
            <person name="Kramer R."/>
            <person name="Lindquist E."/>
            <person name="Lucas S."/>
            <person name="Salamov A."/>
            <person name="McFadden G.I."/>
            <person name="Lane C.E."/>
            <person name="Keeling P.J."/>
            <person name="Gray M.W."/>
            <person name="Grigoriev I.V."/>
            <person name="Archibald J.M."/>
        </authorList>
    </citation>
    <scope>NUCLEOTIDE SEQUENCE</scope>
    <source>
        <strain evidence="5">CCMP2712</strain>
    </source>
</reference>
<keyword evidence="2" id="KW-0732">Signal</keyword>
<dbReference type="Proteomes" id="UP000011087">
    <property type="component" value="Unassembled WGS sequence"/>
</dbReference>
<gene>
    <name evidence="3" type="ORF">GUITHDRAFT_138388</name>
</gene>
<evidence type="ECO:0000313" key="4">
    <source>
        <dbReference type="EnsemblProtists" id="EKX46292"/>
    </source>
</evidence>